<evidence type="ECO:0000256" key="8">
    <source>
        <dbReference type="ARBA" id="ARBA00022989"/>
    </source>
</evidence>
<dbReference type="InterPro" id="IPR003653">
    <property type="entry name" value="Peptidase_C48_C"/>
</dbReference>
<comment type="similarity">
    <text evidence="3">Belongs to the TM2 family.</text>
</comment>
<organism evidence="12 13">
    <name type="scientific">Ditylenchus dipsaci</name>
    <dbReference type="NCBI Taxonomy" id="166011"/>
    <lineage>
        <taxon>Eukaryota</taxon>
        <taxon>Metazoa</taxon>
        <taxon>Ecdysozoa</taxon>
        <taxon>Nematoda</taxon>
        <taxon>Chromadorea</taxon>
        <taxon>Rhabditida</taxon>
        <taxon>Tylenchina</taxon>
        <taxon>Tylenchomorpha</taxon>
        <taxon>Sphaerularioidea</taxon>
        <taxon>Anguinidae</taxon>
        <taxon>Anguininae</taxon>
        <taxon>Ditylenchus</taxon>
    </lineage>
</organism>
<dbReference type="GO" id="GO:0006508">
    <property type="term" value="P:proteolysis"/>
    <property type="evidence" value="ECO:0007669"/>
    <property type="project" value="UniProtKB-KW"/>
</dbReference>
<keyword evidence="7" id="KW-0378">Hydrolase</keyword>
<evidence type="ECO:0000256" key="5">
    <source>
        <dbReference type="ARBA" id="ARBA00022692"/>
    </source>
</evidence>
<dbReference type="GO" id="GO:0008234">
    <property type="term" value="F:cysteine-type peptidase activity"/>
    <property type="evidence" value="ECO:0007669"/>
    <property type="project" value="InterPro"/>
</dbReference>
<evidence type="ECO:0000259" key="11">
    <source>
        <dbReference type="PROSITE" id="PS50600"/>
    </source>
</evidence>
<evidence type="ECO:0000256" key="6">
    <source>
        <dbReference type="ARBA" id="ARBA00022729"/>
    </source>
</evidence>
<evidence type="ECO:0000256" key="4">
    <source>
        <dbReference type="ARBA" id="ARBA00022670"/>
    </source>
</evidence>
<evidence type="ECO:0000313" key="12">
    <source>
        <dbReference type="Proteomes" id="UP000887574"/>
    </source>
</evidence>
<evidence type="ECO:0000313" key="13">
    <source>
        <dbReference type="WBParaSite" id="jg12628"/>
    </source>
</evidence>
<dbReference type="InterPro" id="IPR038765">
    <property type="entry name" value="Papain-like_cys_pep_sf"/>
</dbReference>
<keyword evidence="8" id="KW-1133">Transmembrane helix</keyword>
<dbReference type="PANTHER" id="PTHR21016">
    <property type="entry name" value="BETA-AMYLOID BINDING PROTEIN-RELATED"/>
    <property type="match status" value="1"/>
</dbReference>
<dbReference type="InterPro" id="IPR007829">
    <property type="entry name" value="TM2"/>
</dbReference>
<name>A0A915CVL1_9BILA</name>
<sequence>MNFESGSEKILSYDDIVLFGCDLQSLGKRHGWLTDNLINFAANFLKNSIVKDELKDKICVVYATLVEIIKYCDEREDNVELFKNIGLSPDNWAIFLLNDSQSRMCRMERLFLLFDSMESSIIDKEVYSFANKLSIYLNVDMDPMRSPPGIVPVQRCPKMSVSGDCGVFVIEYMQAILMALNKNIAANSFTDIDLSHIDDEFILSQRRKWYYLIMDLKKEQDESFHASISHGVSDLCSGLFLGQYFCENPFINSTDATCEKDNSMIIECTVANGIKCVGLDSKTGTFKKKIQNACTHSKDYNLNTALLFSVFFGWLGFDRFYLGYYAIGLLKMSTFGFFFLLYILDIVLISLQLLGPADGTSYHPATNYLSSYFKSNETSLLLYNCLDCL</sequence>
<evidence type="ECO:0000256" key="3">
    <source>
        <dbReference type="ARBA" id="ARBA00008284"/>
    </source>
</evidence>
<evidence type="ECO:0000256" key="7">
    <source>
        <dbReference type="ARBA" id="ARBA00022801"/>
    </source>
</evidence>
<dbReference type="Proteomes" id="UP000887574">
    <property type="component" value="Unplaced"/>
</dbReference>
<comment type="similarity">
    <text evidence="2">Belongs to the peptidase C48 family.</text>
</comment>
<dbReference type="WBParaSite" id="jg12628">
    <property type="protein sequence ID" value="jg12628"/>
    <property type="gene ID" value="jg12628"/>
</dbReference>
<proteinExistence type="inferred from homology"/>
<evidence type="ECO:0000256" key="2">
    <source>
        <dbReference type="ARBA" id="ARBA00005234"/>
    </source>
</evidence>
<feature type="domain" description="Ubiquitin-like protease family profile" evidence="11">
    <location>
        <begin position="16"/>
        <end position="176"/>
    </location>
</feature>
<keyword evidence="9" id="KW-0472">Membrane</keyword>
<evidence type="ECO:0000256" key="9">
    <source>
        <dbReference type="ARBA" id="ARBA00023136"/>
    </source>
</evidence>
<protein>
    <submittedName>
        <fullName evidence="13">Ubiquitin-like protease family profile domain-containing protein</fullName>
    </submittedName>
</protein>
<dbReference type="SUPFAM" id="SSF54001">
    <property type="entry name" value="Cysteine proteinases"/>
    <property type="match status" value="1"/>
</dbReference>
<keyword evidence="6" id="KW-0732">Signal</keyword>
<keyword evidence="12" id="KW-1185">Reference proteome</keyword>
<evidence type="ECO:0000256" key="10">
    <source>
        <dbReference type="ARBA" id="ARBA00023180"/>
    </source>
</evidence>
<comment type="subcellular location">
    <subcellularLocation>
        <location evidence="1">Membrane</location>
        <topology evidence="1">Multi-pass membrane protein</topology>
    </subcellularLocation>
</comment>
<dbReference type="PANTHER" id="PTHR21016:SF1">
    <property type="entry name" value="TM2 DOMAIN-CONTAINING PROTEIN 1"/>
    <property type="match status" value="1"/>
</dbReference>
<dbReference type="AlphaFoldDB" id="A0A915CVL1"/>
<dbReference type="GO" id="GO:0016020">
    <property type="term" value="C:membrane"/>
    <property type="evidence" value="ECO:0007669"/>
    <property type="project" value="UniProtKB-SubCell"/>
</dbReference>
<dbReference type="InterPro" id="IPR050932">
    <property type="entry name" value="TM2D1-3-like"/>
</dbReference>
<dbReference type="Pfam" id="PF05154">
    <property type="entry name" value="TM2"/>
    <property type="match status" value="1"/>
</dbReference>
<keyword evidence="5" id="KW-0812">Transmembrane</keyword>
<accession>A0A915CVL1</accession>
<keyword evidence="4" id="KW-0645">Protease</keyword>
<dbReference type="PROSITE" id="PS50600">
    <property type="entry name" value="ULP_PROTEASE"/>
    <property type="match status" value="1"/>
</dbReference>
<dbReference type="Gene3D" id="3.40.395.10">
    <property type="entry name" value="Adenoviral Proteinase, Chain A"/>
    <property type="match status" value="1"/>
</dbReference>
<evidence type="ECO:0000256" key="1">
    <source>
        <dbReference type="ARBA" id="ARBA00004141"/>
    </source>
</evidence>
<keyword evidence="10" id="KW-0325">Glycoprotein</keyword>
<reference evidence="13" key="1">
    <citation type="submission" date="2022-11" db="UniProtKB">
        <authorList>
            <consortium name="WormBaseParasite"/>
        </authorList>
    </citation>
    <scope>IDENTIFICATION</scope>
</reference>